<keyword evidence="3" id="KW-0479">Metal-binding</keyword>
<dbReference type="GO" id="GO:0008270">
    <property type="term" value="F:zinc ion binding"/>
    <property type="evidence" value="ECO:0007669"/>
    <property type="project" value="InterPro"/>
</dbReference>
<comment type="similarity">
    <text evidence="2">Belongs to the DODA-type extradiol aromatic ring-opening dioxygenase family.</text>
</comment>
<sequence>MSNKQICFISHGGGPLPLLQPKNNQQMIDTLLQIRKLLTRPKAILVISAHWEASRPTITAGKNPQLIYDYSGFPDAAYHIEYPCRGEPQLAQALYKALNRAGLNPVLDEARGFDHGLYVPLKILYPDADIPCVQLSLLDSLNAQKHIALGEVLAGLDFENLLIIGSGFSFHNMRAFFSDEGDKERQYNIDFENWLVQTLSDMAITEDERRLRLTDWLKVSPAARYNHPREEHLLPLHVCYGAAQSACDKFYRLQILTKQTSMYVWYQ</sequence>
<dbReference type="PANTHER" id="PTHR30096">
    <property type="entry name" value="4,5-DOPA DIOXYGENASE EXTRADIOL-LIKE PROTEIN"/>
    <property type="match status" value="1"/>
</dbReference>
<organism evidence="7 8">
    <name type="scientific">Thiomicrorhabdus sediminis</name>
    <dbReference type="NCBI Taxonomy" id="2580412"/>
    <lineage>
        <taxon>Bacteria</taxon>
        <taxon>Pseudomonadati</taxon>
        <taxon>Pseudomonadota</taxon>
        <taxon>Gammaproteobacteria</taxon>
        <taxon>Thiotrichales</taxon>
        <taxon>Piscirickettsiaceae</taxon>
        <taxon>Thiomicrorhabdus</taxon>
    </lineage>
</organism>
<proteinExistence type="inferred from homology"/>
<gene>
    <name evidence="7" type="ORF">FE785_05130</name>
</gene>
<dbReference type="GO" id="GO:0016702">
    <property type="term" value="F:oxidoreductase activity, acting on single donors with incorporation of molecular oxygen, incorporation of two atoms of oxygen"/>
    <property type="evidence" value="ECO:0007669"/>
    <property type="project" value="UniProtKB-ARBA"/>
</dbReference>
<keyword evidence="5" id="KW-0560">Oxidoreductase</keyword>
<protein>
    <submittedName>
        <fullName evidence="7">Dioxygenase</fullName>
    </submittedName>
</protein>
<accession>A0A4P9K516</accession>
<dbReference type="EMBL" id="CP040602">
    <property type="protein sequence ID" value="QCU90059.1"/>
    <property type="molecule type" value="Genomic_DNA"/>
</dbReference>
<dbReference type="CDD" id="cd07363">
    <property type="entry name" value="45_DOPA_Dioxygenase"/>
    <property type="match status" value="1"/>
</dbReference>
<feature type="domain" description="Extradiol ring-cleavage dioxygenase class III enzyme subunit B" evidence="6">
    <location>
        <begin position="7"/>
        <end position="246"/>
    </location>
</feature>
<evidence type="ECO:0000256" key="4">
    <source>
        <dbReference type="ARBA" id="ARBA00022833"/>
    </source>
</evidence>
<dbReference type="PANTHER" id="PTHR30096:SF0">
    <property type="entry name" value="4,5-DOPA DIOXYGENASE EXTRADIOL-LIKE PROTEIN"/>
    <property type="match status" value="1"/>
</dbReference>
<reference evidence="7 8" key="1">
    <citation type="submission" date="2019-05" db="EMBL/GenBank/DDBJ databases">
        <title>Thiomicrorhabdus sediminis sp. nov, a novel sulfur-oxidizing bacterium isolated from coastal sediment.</title>
        <authorList>
            <person name="Liu X."/>
        </authorList>
    </citation>
    <scope>NUCLEOTIDE SEQUENCE [LARGE SCALE GENOMIC DNA]</scope>
    <source>
        <strain evidence="7 8">G1</strain>
    </source>
</reference>
<keyword evidence="8" id="KW-1185">Reference proteome</keyword>
<evidence type="ECO:0000256" key="1">
    <source>
        <dbReference type="ARBA" id="ARBA00001947"/>
    </source>
</evidence>
<evidence type="ECO:0000256" key="2">
    <source>
        <dbReference type="ARBA" id="ARBA00007581"/>
    </source>
</evidence>
<comment type="cofactor">
    <cofactor evidence="1">
        <name>Zn(2+)</name>
        <dbReference type="ChEBI" id="CHEBI:29105"/>
    </cofactor>
</comment>
<evidence type="ECO:0000256" key="3">
    <source>
        <dbReference type="ARBA" id="ARBA00022723"/>
    </source>
</evidence>
<evidence type="ECO:0000259" key="6">
    <source>
        <dbReference type="Pfam" id="PF02900"/>
    </source>
</evidence>
<dbReference type="OrthoDB" id="9790889at2"/>
<dbReference type="KEGG" id="thig:FE785_05130"/>
<evidence type="ECO:0000313" key="8">
    <source>
        <dbReference type="Proteomes" id="UP000304864"/>
    </source>
</evidence>
<dbReference type="SUPFAM" id="SSF53213">
    <property type="entry name" value="LigB-like"/>
    <property type="match status" value="1"/>
</dbReference>
<dbReference type="InterPro" id="IPR014436">
    <property type="entry name" value="Extradiol_dOase_DODA"/>
</dbReference>
<dbReference type="PIRSF" id="PIRSF006157">
    <property type="entry name" value="Doxgns_DODA"/>
    <property type="match status" value="1"/>
</dbReference>
<name>A0A4P9K516_9GAMM</name>
<keyword evidence="7" id="KW-0223">Dioxygenase</keyword>
<dbReference type="AlphaFoldDB" id="A0A4P9K516"/>
<dbReference type="Proteomes" id="UP000304864">
    <property type="component" value="Chromosome"/>
</dbReference>
<dbReference type="InterPro" id="IPR004183">
    <property type="entry name" value="Xdiol_dOase_suB"/>
</dbReference>
<keyword evidence="4" id="KW-0862">Zinc</keyword>
<dbReference type="RefSeq" id="WP_138564736.1">
    <property type="nucleotide sequence ID" value="NZ_CP040602.1"/>
</dbReference>
<evidence type="ECO:0000256" key="5">
    <source>
        <dbReference type="ARBA" id="ARBA00023002"/>
    </source>
</evidence>
<dbReference type="GO" id="GO:0008198">
    <property type="term" value="F:ferrous iron binding"/>
    <property type="evidence" value="ECO:0007669"/>
    <property type="project" value="InterPro"/>
</dbReference>
<evidence type="ECO:0000313" key="7">
    <source>
        <dbReference type="EMBL" id="QCU90059.1"/>
    </source>
</evidence>
<dbReference type="Gene3D" id="3.40.830.10">
    <property type="entry name" value="LigB-like"/>
    <property type="match status" value="1"/>
</dbReference>
<dbReference type="Pfam" id="PF02900">
    <property type="entry name" value="LigB"/>
    <property type="match status" value="1"/>
</dbReference>